<proteinExistence type="predicted"/>
<sequence>MGPGRTVTGNNSAPLGNTYQANGQQQVGRHQARPSPTSNLSNFRTPVLKGIDAVPTILLHIGLVQYCVSDGFVHAHTDGTVFLERGHRGIVPCPLVKSHQIPPRDVDAMYWHYDTISGTSLLISYFLGRVAPQNGIPEGVYDIDNEFNLIIENVNASNEGTYYFQLKPHLKMIEEGKVEVRDKVSPSRPYPTVIGCNQDHDADMCEA</sequence>
<reference evidence="3" key="1">
    <citation type="submission" date="2022-11" db="UniProtKB">
        <authorList>
            <consortium name="EnsemblMetazoa"/>
        </authorList>
    </citation>
    <scope>IDENTIFICATION</scope>
</reference>
<accession>A0A913ZWP9</accession>
<feature type="domain" description="Immunoglobulin V-set" evidence="2">
    <location>
        <begin position="79"/>
        <end position="180"/>
    </location>
</feature>
<dbReference type="RefSeq" id="XP_038055939.1">
    <property type="nucleotide sequence ID" value="XM_038200011.1"/>
</dbReference>
<dbReference type="SUPFAM" id="SSF48726">
    <property type="entry name" value="Immunoglobulin"/>
    <property type="match status" value="1"/>
</dbReference>
<dbReference type="GeneID" id="119727932"/>
<dbReference type="OrthoDB" id="9983389at2759"/>
<evidence type="ECO:0000256" key="1">
    <source>
        <dbReference type="SAM" id="MobiDB-lite"/>
    </source>
</evidence>
<evidence type="ECO:0000259" key="2">
    <source>
        <dbReference type="Pfam" id="PF07686"/>
    </source>
</evidence>
<dbReference type="Proteomes" id="UP000887568">
    <property type="component" value="Unplaced"/>
</dbReference>
<keyword evidence="4" id="KW-1185">Reference proteome</keyword>
<evidence type="ECO:0000313" key="3">
    <source>
        <dbReference type="EnsemblMetazoa" id="XP_038055939.1"/>
    </source>
</evidence>
<dbReference type="AlphaFoldDB" id="A0A913ZWP9"/>
<dbReference type="Pfam" id="PF07686">
    <property type="entry name" value="V-set"/>
    <property type="match status" value="1"/>
</dbReference>
<name>A0A913ZWP9_PATMI</name>
<dbReference type="InterPro" id="IPR013106">
    <property type="entry name" value="Ig_V-set"/>
</dbReference>
<feature type="region of interest" description="Disordered" evidence="1">
    <location>
        <begin position="1"/>
        <end position="41"/>
    </location>
</feature>
<evidence type="ECO:0000313" key="4">
    <source>
        <dbReference type="Proteomes" id="UP000887568"/>
    </source>
</evidence>
<dbReference type="EnsemblMetazoa" id="XM_038200011.1">
    <property type="protein sequence ID" value="XP_038055939.1"/>
    <property type="gene ID" value="LOC119727932"/>
</dbReference>
<protein>
    <recommendedName>
        <fullName evidence="2">Immunoglobulin V-set domain-containing protein</fullName>
    </recommendedName>
</protein>
<feature type="compositionally biased region" description="Polar residues" evidence="1">
    <location>
        <begin position="7"/>
        <end position="41"/>
    </location>
</feature>
<organism evidence="3 4">
    <name type="scientific">Patiria miniata</name>
    <name type="common">Bat star</name>
    <name type="synonym">Asterina miniata</name>
    <dbReference type="NCBI Taxonomy" id="46514"/>
    <lineage>
        <taxon>Eukaryota</taxon>
        <taxon>Metazoa</taxon>
        <taxon>Echinodermata</taxon>
        <taxon>Eleutherozoa</taxon>
        <taxon>Asterozoa</taxon>
        <taxon>Asteroidea</taxon>
        <taxon>Valvatacea</taxon>
        <taxon>Valvatida</taxon>
        <taxon>Asterinidae</taxon>
        <taxon>Patiria</taxon>
    </lineage>
</organism>
<dbReference type="InterPro" id="IPR036179">
    <property type="entry name" value="Ig-like_dom_sf"/>
</dbReference>